<feature type="coiled-coil region" evidence="1">
    <location>
        <begin position="2223"/>
        <end position="2250"/>
    </location>
</feature>
<reference evidence="3" key="1">
    <citation type="submission" date="2023-08" db="EMBL/GenBank/DDBJ databases">
        <authorList>
            <person name="Audoor S."/>
            <person name="Bilcke G."/>
        </authorList>
    </citation>
    <scope>NUCLEOTIDE SEQUENCE</scope>
</reference>
<feature type="compositionally biased region" description="Basic and acidic residues" evidence="2">
    <location>
        <begin position="1"/>
        <end position="24"/>
    </location>
</feature>
<evidence type="ECO:0000313" key="4">
    <source>
        <dbReference type="Proteomes" id="UP001295423"/>
    </source>
</evidence>
<keyword evidence="4" id="KW-1185">Reference proteome</keyword>
<feature type="compositionally biased region" description="Polar residues" evidence="2">
    <location>
        <begin position="1171"/>
        <end position="1189"/>
    </location>
</feature>
<feature type="region of interest" description="Disordered" evidence="2">
    <location>
        <begin position="55"/>
        <end position="97"/>
    </location>
</feature>
<feature type="compositionally biased region" description="Polar residues" evidence="2">
    <location>
        <begin position="891"/>
        <end position="904"/>
    </location>
</feature>
<feature type="compositionally biased region" description="Polar residues" evidence="2">
    <location>
        <begin position="529"/>
        <end position="538"/>
    </location>
</feature>
<feature type="compositionally biased region" description="Basic and acidic residues" evidence="2">
    <location>
        <begin position="1092"/>
        <end position="1106"/>
    </location>
</feature>
<proteinExistence type="predicted"/>
<feature type="compositionally biased region" description="Polar residues" evidence="2">
    <location>
        <begin position="242"/>
        <end position="251"/>
    </location>
</feature>
<feature type="compositionally biased region" description="Polar residues" evidence="2">
    <location>
        <begin position="1015"/>
        <end position="1030"/>
    </location>
</feature>
<feature type="region of interest" description="Disordered" evidence="2">
    <location>
        <begin position="1"/>
        <end position="38"/>
    </location>
</feature>
<feature type="compositionally biased region" description="Polar residues" evidence="2">
    <location>
        <begin position="1218"/>
        <end position="1230"/>
    </location>
</feature>
<feature type="region of interest" description="Disordered" evidence="2">
    <location>
        <begin position="367"/>
        <end position="834"/>
    </location>
</feature>
<feature type="compositionally biased region" description="Polar residues" evidence="2">
    <location>
        <begin position="819"/>
        <end position="830"/>
    </location>
</feature>
<feature type="region of interest" description="Disordered" evidence="2">
    <location>
        <begin position="1520"/>
        <end position="1705"/>
    </location>
</feature>
<feature type="compositionally biased region" description="Basic and acidic residues" evidence="2">
    <location>
        <begin position="869"/>
        <end position="890"/>
    </location>
</feature>
<comment type="caution">
    <text evidence="3">The sequence shown here is derived from an EMBL/GenBank/DDBJ whole genome shotgun (WGS) entry which is preliminary data.</text>
</comment>
<feature type="region of interest" description="Disordered" evidence="2">
    <location>
        <begin position="168"/>
        <end position="282"/>
    </location>
</feature>
<feature type="region of interest" description="Disordered" evidence="2">
    <location>
        <begin position="322"/>
        <end position="342"/>
    </location>
</feature>
<feature type="compositionally biased region" description="Polar residues" evidence="2">
    <location>
        <begin position="964"/>
        <end position="983"/>
    </location>
</feature>
<feature type="region of interest" description="Disordered" evidence="2">
    <location>
        <begin position="1859"/>
        <end position="1886"/>
    </location>
</feature>
<feature type="compositionally biased region" description="Low complexity" evidence="2">
    <location>
        <begin position="1372"/>
        <end position="1384"/>
    </location>
</feature>
<feature type="compositionally biased region" description="Low complexity" evidence="2">
    <location>
        <begin position="1074"/>
        <end position="1089"/>
    </location>
</feature>
<accession>A0AAD2CB94</accession>
<sequence>MSTIEKDGKENTSNRRMSGMDEKPSVAASIKTPSKSTRYSLGSASKYYFKYMNSSAKKKQKKNTSLVQEDNPNFYLDYMNSGTKKPKGAYNEDDTGNLSLLSIPELAGKSSTSNNNSSLDTSVLSLASSSSEGSDLLNKTTSSDTTELTASNFVLAATSRAKVRELSLDHSVWTKNEAVKPTTEQPKPVIAQPPSSRKPLGERQFSETSTNIKATLSQDSTGTAPAATPSGRRLSMRGVSPSLRSRISASPKSLRKFTEDLKNSRLQRQMQREMSARKNSAGNSGLLNNSVASALDSSLLLDGSGLSVIKKKRSRASMMPRIGSTRDDKKETSMMSNDSGDTTDDILGAMDEIFGLANSDDYTEALSEKPKRSSVTATASAVNEALSQESTEEDPTNDSIPVAVAFQRSRRSSGIMEQPEQLDETEGALASTKSSEASSNAEMEFSNVNETKSTPTKLAPTPHSIANPRLLDSPARNTRSAKKQLSHSRNDDAASLGDLGDMLGGVSDNMSAKSSTTEKDSDINGSPLHKNTNSQRSFGSGEKSELSVETGREADGDTASVGVYGDLLGELTQESISCQHEESTVETGEEGVIPSPGPSVSHKNNSPQQSQAKEGTTPTKLVPTPAARDTESIAKLGGVLDIDSEVENATEQKNSQSPAVSNLLTQRSMGSEEKPGISDETDVGGTTETASLGDLGGLFGGLTDESTGNKQDESTADDDNEEVVQSPVERSPKKNDEKEGTTITKLAPTPQRMENPRLLDSPARNTRSAKKQQSHSTAGDAESMGDICANSSNADQEQSSSAISNLLTQRSIGSEEKSVFSSKGDTTETLSFPDIGDIFGVLTQTTAESNSPMAPRQTYFENADSQVIESEKTQAEDASVEKLLTKDSDQRGPSQDSKVPSSPSDYLAPAKLAPTPQRMEKPRFLDSPARNTRSAKKQQSSRDDENTASVAFRAVDLGDGAVNGNISQGQSRSQDKVSSQRSFGSEEKSSPLHEKNTFTETASLGDIGDILGEIPQSSPEKASTSQTSQEDAVVLNSPPRVGRSSMEDSGFDIPSPSKDSTEGLDDSSTSFNAQSEQKSQPSKSYPSPQNELLDRDSSQTKTKESTTKLTTTPQRIENARFLDSPARNTRSGKKQQSSVDDTGDHTASIAADLSSIFGSSTKRRSMDASMNRDQALSPSENNELSQRSFGSVEKVDIQDSDTNTDTASLADIGDILSGLSQDTGYNSSPVAESLRGPDSPRQEHSSPVEQMEEKAIFSQRSFGSEQKSIRSDDENKGDDTETATIGDIGNIFGGLTEPSAEDSPAISLRRAASAVLDTHRSVNETTDSEETVLENSLIESNEKENDVMQGESNQSIGIDASNEGVDQSINLSSPPRMSQSRPSSGLRLNSSQRKRRATPTKLAPTPERILNPKLVNSPARNTRSSKRKHHEGDDSSSVSISSSIPSSESDEENLSSSKRHQLTKESFGSDLSVSKDDENDTRTAASMEEINSILFELAQQAPTEGSPIAELNPIVQNFDASQNASQFKDDTGDLSRSQISKEGLERNHSHMSMSSVEEETSQSMRNTRSHHSMMSEASRDHSIDMGSQRQGTPSKVSSTQKSPMRLQPNSHVKPTPTKIQPSPRRVLNPRSIHSPARNTRSARKAAEVHNMESDQETREESKRKLPPYDSEDLRSPMPKKFKPVGILSSKKRRAQKTDSAQRTISFGSPEAALYHVGSPSGNFTPLPRSRAKALFAIPSKNESTSSSDVSGEETVGIESNMHILVDRITADNMQESPELSPIANDQDSSRIHNLSASGKKSMDETEDSRGDNEHTVELELGIDQLLANASKGIEGENEHTVQLEGGMEQLVANALNSEAKAPPPTNIEKFTDTRNSSPADSSVDMADSRSIASMNAQTGKYTSEFKMTAMDAQKLDFSIQASESDSDDSMDVDEGNTVPLEVDMTSLLAANGTLGKKKEIIDNSVDTTEDECQSPPRPPVATARFSLSQADSPESVKAFENLLGRQAEDLAISKAETNESQIRSSQSLSEEFLSEPYTLTLDELCEIGDLESNNKPEGPGGTSQDAVVEFNAMVEERNSIAISRWNQFLQAVCGEVENQDQDLDGKAASEYDDILSEQSPHMRKLEAMLRSEQGTEVQENIRALVKANKDNVEAEWNDWLKNLLEAFSSEWLPALSNDLKKECSTLDTISELGVQASTKIAAIKDKKVRRARRKSIGRRKSLARSLHDEIKELEAEISLTKAALDDKKEKESAIDATIDELQEIQVLANEAKALRADAAPSQKAYMSLKGLHSWNPTSMNESNLAFEAVGQYVQTTNTITYNLEGPSISTAVSHSDSSTETMKYSSKSTSAIVKYLSACVDEHSSAVRQKTVPSAAEIGTSMQSYMWHLGRLDHTVTELQSLKKRYTTTFSSKGSRFVFSVEYKNSSTSLLAEFDIDHNYPALPLEVQLNLIKGDIDLDRVRRGLRKSAKPGFGNLSRACGIISAFVP</sequence>
<feature type="compositionally biased region" description="Polar residues" evidence="2">
    <location>
        <begin position="859"/>
        <end position="868"/>
    </location>
</feature>
<feature type="compositionally biased region" description="Polar residues" evidence="2">
    <location>
        <begin position="789"/>
        <end position="812"/>
    </location>
</feature>
<feature type="compositionally biased region" description="Polar residues" evidence="2">
    <location>
        <begin position="431"/>
        <end position="456"/>
    </location>
</feature>
<feature type="compositionally biased region" description="Polar residues" evidence="2">
    <location>
        <begin position="373"/>
        <end position="389"/>
    </location>
</feature>
<dbReference type="Proteomes" id="UP001295423">
    <property type="component" value="Unassembled WGS sequence"/>
</dbReference>
<feature type="compositionally biased region" description="Polar residues" evidence="2">
    <location>
        <begin position="649"/>
        <end position="669"/>
    </location>
</feature>
<feature type="region of interest" description="Disordered" evidence="2">
    <location>
        <begin position="846"/>
        <end position="1306"/>
    </location>
</feature>
<evidence type="ECO:0000256" key="1">
    <source>
        <dbReference type="SAM" id="Coils"/>
    </source>
</evidence>
<feature type="region of interest" description="Disordered" evidence="2">
    <location>
        <begin position="129"/>
        <end position="150"/>
    </location>
</feature>
<evidence type="ECO:0000313" key="3">
    <source>
        <dbReference type="EMBL" id="CAJ1902890.1"/>
    </source>
</evidence>
<feature type="compositionally biased region" description="Polar residues" evidence="2">
    <location>
        <begin position="1126"/>
        <end position="1140"/>
    </location>
</feature>
<evidence type="ECO:0000256" key="2">
    <source>
        <dbReference type="SAM" id="MobiDB-lite"/>
    </source>
</evidence>
<feature type="compositionally biased region" description="Low complexity" evidence="2">
    <location>
        <begin position="1435"/>
        <end position="1447"/>
    </location>
</feature>
<feature type="compositionally biased region" description="Basic and acidic residues" evidence="2">
    <location>
        <begin position="730"/>
        <end position="740"/>
    </location>
</feature>
<feature type="compositionally biased region" description="Polar residues" evidence="2">
    <location>
        <begin position="206"/>
        <end position="223"/>
    </location>
</feature>
<feature type="region of interest" description="Disordered" evidence="2">
    <location>
        <begin position="1319"/>
        <end position="1485"/>
    </location>
</feature>
<gene>
    <name evidence="3" type="ORF">CYCCA115_LOCUS363</name>
</gene>
<feature type="compositionally biased region" description="Polar residues" evidence="2">
    <location>
        <begin position="1585"/>
        <end position="1620"/>
    </location>
</feature>
<feature type="compositionally biased region" description="Basic and acidic residues" evidence="2">
    <location>
        <begin position="984"/>
        <end position="997"/>
    </location>
</feature>
<name>A0AAD2CB94_9STRA</name>
<feature type="compositionally biased region" description="Basic and acidic residues" evidence="2">
    <location>
        <begin position="1267"/>
        <end position="1279"/>
    </location>
</feature>
<feature type="compositionally biased region" description="Polar residues" evidence="2">
    <location>
        <begin position="601"/>
        <end position="619"/>
    </location>
</feature>
<organism evidence="3 4">
    <name type="scientific">Cylindrotheca closterium</name>
    <dbReference type="NCBI Taxonomy" id="2856"/>
    <lineage>
        <taxon>Eukaryota</taxon>
        <taxon>Sar</taxon>
        <taxon>Stramenopiles</taxon>
        <taxon>Ochrophyta</taxon>
        <taxon>Bacillariophyta</taxon>
        <taxon>Bacillariophyceae</taxon>
        <taxon>Bacillariophycidae</taxon>
        <taxon>Bacillariales</taxon>
        <taxon>Bacillariaceae</taxon>
        <taxon>Cylindrotheca</taxon>
    </lineage>
</organism>
<keyword evidence="1" id="KW-0175">Coiled coil</keyword>
<feature type="compositionally biased region" description="Basic and acidic residues" evidence="2">
    <location>
        <begin position="1238"/>
        <end position="1255"/>
    </location>
</feature>
<protein>
    <submittedName>
        <fullName evidence="3">Uncharacterized protein</fullName>
    </submittedName>
</protein>
<feature type="compositionally biased region" description="Basic and acidic residues" evidence="2">
    <location>
        <begin position="542"/>
        <end position="555"/>
    </location>
</feature>
<feature type="compositionally biased region" description="Polar residues" evidence="2">
    <location>
        <begin position="138"/>
        <end position="150"/>
    </location>
</feature>
<dbReference type="EMBL" id="CAKOGP040000001">
    <property type="protein sequence ID" value="CAJ1902890.1"/>
    <property type="molecule type" value="Genomic_DNA"/>
</dbReference>
<feature type="compositionally biased region" description="Basic and acidic residues" evidence="2">
    <location>
        <begin position="1644"/>
        <end position="1663"/>
    </location>
</feature>